<name>A0A2Z4PQU7_9GAMM</name>
<reference evidence="7 8" key="1">
    <citation type="submission" date="2016-06" db="EMBL/GenBank/DDBJ databases">
        <title>The sequenced genome of the ice-adhering bacterium Marinomonas primoryensis, from Antarctica.</title>
        <authorList>
            <person name="Graham L."/>
            <person name="Vance T.D.R."/>
            <person name="Davies P.L."/>
        </authorList>
    </citation>
    <scope>NUCLEOTIDE SEQUENCE [LARGE SCALE GENOMIC DNA]</scope>
    <source>
        <strain evidence="7 8">AceL</strain>
    </source>
</reference>
<dbReference type="Gene3D" id="3.90.1150.10">
    <property type="entry name" value="Aspartate Aminotransferase, domain 1"/>
    <property type="match status" value="1"/>
</dbReference>
<comment type="cofactor">
    <cofactor evidence="1">
        <name>pyridoxal 5'-phosphate</name>
        <dbReference type="ChEBI" id="CHEBI:597326"/>
    </cofactor>
</comment>
<dbReference type="CDD" id="cd00609">
    <property type="entry name" value="AAT_like"/>
    <property type="match status" value="1"/>
</dbReference>
<gene>
    <name evidence="7" type="ORF">A8139_07765</name>
</gene>
<dbReference type="Gene3D" id="3.40.640.10">
    <property type="entry name" value="Type I PLP-dependent aspartate aminotransferase-like (Major domain)"/>
    <property type="match status" value="1"/>
</dbReference>
<dbReference type="OrthoDB" id="3224382at2"/>
<protein>
    <recommendedName>
        <fullName evidence="2">cysteine-S-conjugate beta-lyase</fullName>
        <ecNumber evidence="2">4.4.1.13</ecNumber>
    </recommendedName>
</protein>
<dbReference type="GO" id="GO:0030170">
    <property type="term" value="F:pyridoxal phosphate binding"/>
    <property type="evidence" value="ECO:0007669"/>
    <property type="project" value="InterPro"/>
</dbReference>
<evidence type="ECO:0000256" key="5">
    <source>
        <dbReference type="ARBA" id="ARBA00037974"/>
    </source>
</evidence>
<dbReference type="EC" id="4.4.1.13" evidence="2"/>
<proteinExistence type="inferred from homology"/>
<dbReference type="GO" id="GO:0047804">
    <property type="term" value="F:cysteine-S-conjugate beta-lyase activity"/>
    <property type="evidence" value="ECO:0007669"/>
    <property type="project" value="UniProtKB-EC"/>
</dbReference>
<dbReference type="NCBIfam" id="TIGR04350">
    <property type="entry name" value="C_S_lyase_PatB"/>
    <property type="match status" value="1"/>
</dbReference>
<evidence type="ECO:0000256" key="1">
    <source>
        <dbReference type="ARBA" id="ARBA00001933"/>
    </source>
</evidence>
<keyword evidence="7" id="KW-0808">Transferase</keyword>
<keyword evidence="4" id="KW-0456">Lyase</keyword>
<dbReference type="GO" id="GO:0008483">
    <property type="term" value="F:transaminase activity"/>
    <property type="evidence" value="ECO:0007669"/>
    <property type="project" value="UniProtKB-KW"/>
</dbReference>
<evidence type="ECO:0000256" key="4">
    <source>
        <dbReference type="ARBA" id="ARBA00023239"/>
    </source>
</evidence>
<dbReference type="EMBL" id="CP016181">
    <property type="protein sequence ID" value="AWX99905.1"/>
    <property type="molecule type" value="Genomic_DNA"/>
</dbReference>
<sequence>MDAPFSVFDTLIDRSNLSSDKWSKYPENVIPMWVADMDFDSPDCIKKSLNQRVEEGVYGYTHTPKALGKVIQSHLSRRYDWDVSAAHLVHLPGLVCALHLSVRVFSNEGDGIVVPGPIYYHLTKAPLVSGRELLSVDMVIQNGRWLPDMAQFEVACAKSNSKMILLCNPHNPGGTVYTKTELLSIHALAKKYDLVVVSDEIHCDLILDDLPHVPFASLNQDAANRTITLMAPSKTFNIAGLGYAFAVIENAELRQAFNQERAGLIPSPNMLGLTAAIAAYEEGQVWHQALLVYLKNNRDFLVQRIAATPLKMVHLESTYLAWIDASDLKLENPYQFFLDAGVGVSDGKDFGNSNYIRLNFGCPQSILDQAMTRIEEALIKHKSM</sequence>
<dbReference type="PANTHER" id="PTHR43525">
    <property type="entry name" value="PROTEIN MALY"/>
    <property type="match status" value="1"/>
</dbReference>
<evidence type="ECO:0000256" key="3">
    <source>
        <dbReference type="ARBA" id="ARBA00022898"/>
    </source>
</evidence>
<dbReference type="InterPro" id="IPR015421">
    <property type="entry name" value="PyrdxlP-dep_Trfase_major"/>
</dbReference>
<evidence type="ECO:0000256" key="2">
    <source>
        <dbReference type="ARBA" id="ARBA00012224"/>
    </source>
</evidence>
<dbReference type="InterPro" id="IPR051798">
    <property type="entry name" value="Class-II_PLP-Dep_Aminotrans"/>
</dbReference>
<evidence type="ECO:0000313" key="8">
    <source>
        <dbReference type="Proteomes" id="UP000249898"/>
    </source>
</evidence>
<dbReference type="Pfam" id="PF00155">
    <property type="entry name" value="Aminotran_1_2"/>
    <property type="match status" value="1"/>
</dbReference>
<feature type="domain" description="Aminotransferase class I/classII large" evidence="6">
    <location>
        <begin position="29"/>
        <end position="374"/>
    </location>
</feature>
<comment type="similarity">
    <text evidence="5">Belongs to the class-II pyridoxal-phosphate-dependent aminotransferase family. MalY/PatB cystathionine beta-lyase subfamily.</text>
</comment>
<dbReference type="InterPro" id="IPR015422">
    <property type="entry name" value="PyrdxlP-dep_Trfase_small"/>
</dbReference>
<keyword evidence="7" id="KW-0032">Aminotransferase</keyword>
<evidence type="ECO:0000313" key="7">
    <source>
        <dbReference type="EMBL" id="AWX99905.1"/>
    </source>
</evidence>
<dbReference type="InterPro" id="IPR027619">
    <property type="entry name" value="C-S_lyase_PatB-like"/>
</dbReference>
<dbReference type="Proteomes" id="UP000249898">
    <property type="component" value="Chromosome"/>
</dbReference>
<accession>A0A2Z4PQU7</accession>
<evidence type="ECO:0000259" key="6">
    <source>
        <dbReference type="Pfam" id="PF00155"/>
    </source>
</evidence>
<dbReference type="SUPFAM" id="SSF53383">
    <property type="entry name" value="PLP-dependent transferases"/>
    <property type="match status" value="1"/>
</dbReference>
<dbReference type="RefSeq" id="WP_112137069.1">
    <property type="nucleotide sequence ID" value="NZ_CP016181.1"/>
</dbReference>
<organism evidence="7 8">
    <name type="scientific">Marinomonas primoryensis</name>
    <dbReference type="NCBI Taxonomy" id="178399"/>
    <lineage>
        <taxon>Bacteria</taxon>
        <taxon>Pseudomonadati</taxon>
        <taxon>Pseudomonadota</taxon>
        <taxon>Gammaproteobacteria</taxon>
        <taxon>Oceanospirillales</taxon>
        <taxon>Oceanospirillaceae</taxon>
        <taxon>Marinomonas</taxon>
    </lineage>
</organism>
<dbReference type="PANTHER" id="PTHR43525:SF1">
    <property type="entry name" value="PROTEIN MALY"/>
    <property type="match status" value="1"/>
</dbReference>
<dbReference type="AlphaFoldDB" id="A0A2Z4PQU7"/>
<keyword evidence="3" id="KW-0663">Pyridoxal phosphate</keyword>
<dbReference type="InterPro" id="IPR015424">
    <property type="entry name" value="PyrdxlP-dep_Trfase"/>
</dbReference>
<dbReference type="InterPro" id="IPR004839">
    <property type="entry name" value="Aminotransferase_I/II_large"/>
</dbReference>